<sequence>MSVKEILPEDSLLPFEMDFLPGFVSQKALVELKETSEAKVQNLEELKVVISRSEKINDINFEDDFLRIFLRKNKYNVSKAFVQLQNFVHFRRKYSSLFKSIPEEYFATKKSTEFFSVLPYRDRNGCCVVLLELGKWEPTELSIDDFKRLILSVYLQVLRDPMTQINGFQVIHDFNGTSAKHLRYCTPQNLYFLYHGAINCIPGRYKKIHMVNESVVLKALWAIIKHFMTEKMRKRIFFHSNPEDLVNFLPSTILPVQYGGEIYEYHNKNMIKKMNIAFEKTPLAGDPNYF</sequence>
<evidence type="ECO:0000313" key="4">
    <source>
        <dbReference type="Proteomes" id="UP001497382"/>
    </source>
</evidence>
<evidence type="ECO:0000313" key="3">
    <source>
        <dbReference type="EMBL" id="CAL1278040.1"/>
    </source>
</evidence>
<dbReference type="InterPro" id="IPR036865">
    <property type="entry name" value="CRAL-TRIO_dom_sf"/>
</dbReference>
<dbReference type="GO" id="GO:0007186">
    <property type="term" value="P:G protein-coupled receptor signaling pathway"/>
    <property type="evidence" value="ECO:0007669"/>
    <property type="project" value="InterPro"/>
</dbReference>
<dbReference type="Gene3D" id="1.20.5.1200">
    <property type="entry name" value="Alpha-tocopherol transfer"/>
    <property type="match status" value="1"/>
</dbReference>
<evidence type="ECO:0000259" key="1">
    <source>
        <dbReference type="PROSITE" id="PS50058"/>
    </source>
</evidence>
<dbReference type="Proteomes" id="UP001497382">
    <property type="component" value="Unassembled WGS sequence"/>
</dbReference>
<dbReference type="SUPFAM" id="SSF46938">
    <property type="entry name" value="CRAL/TRIO N-terminal domain"/>
    <property type="match status" value="1"/>
</dbReference>
<dbReference type="PANTHER" id="PTHR10174:SF208">
    <property type="entry name" value="CRAL-TRIO DOMAIN-CONTAINING PROTEIN DDB_G0278031"/>
    <property type="match status" value="1"/>
</dbReference>
<name>A0AAV2A553_9ARAC</name>
<dbReference type="PROSITE" id="PS50191">
    <property type="entry name" value="CRAL_TRIO"/>
    <property type="match status" value="1"/>
</dbReference>
<feature type="domain" description="G protein gamma" evidence="1">
    <location>
        <begin position="52"/>
        <end position="130"/>
    </location>
</feature>
<accession>A0AAV2A553</accession>
<dbReference type="GO" id="GO:0016020">
    <property type="term" value="C:membrane"/>
    <property type="evidence" value="ECO:0007669"/>
    <property type="project" value="TreeGrafter"/>
</dbReference>
<dbReference type="PANTHER" id="PTHR10174">
    <property type="entry name" value="ALPHA-TOCOPHEROL TRANSFER PROTEIN-RELATED"/>
    <property type="match status" value="1"/>
</dbReference>
<dbReference type="InterPro" id="IPR036273">
    <property type="entry name" value="CRAL/TRIO_N_dom_sf"/>
</dbReference>
<dbReference type="SUPFAM" id="SSF52087">
    <property type="entry name" value="CRAL/TRIO domain"/>
    <property type="match status" value="1"/>
</dbReference>
<keyword evidence="4" id="KW-1185">Reference proteome</keyword>
<evidence type="ECO:0000259" key="2">
    <source>
        <dbReference type="PROSITE" id="PS50191"/>
    </source>
</evidence>
<dbReference type="InterPro" id="IPR001251">
    <property type="entry name" value="CRAL-TRIO_dom"/>
</dbReference>
<dbReference type="Gene3D" id="3.40.525.10">
    <property type="entry name" value="CRAL-TRIO lipid binding domain"/>
    <property type="match status" value="1"/>
</dbReference>
<evidence type="ECO:0008006" key="5">
    <source>
        <dbReference type="Google" id="ProtNLM"/>
    </source>
</evidence>
<dbReference type="PROSITE" id="PS50058">
    <property type="entry name" value="G_PROTEIN_GAMMA"/>
    <property type="match status" value="1"/>
</dbReference>
<dbReference type="InterPro" id="IPR015898">
    <property type="entry name" value="G-protein_gamma-like_dom"/>
</dbReference>
<organism evidence="3 4">
    <name type="scientific">Larinioides sclopetarius</name>
    <dbReference type="NCBI Taxonomy" id="280406"/>
    <lineage>
        <taxon>Eukaryota</taxon>
        <taxon>Metazoa</taxon>
        <taxon>Ecdysozoa</taxon>
        <taxon>Arthropoda</taxon>
        <taxon>Chelicerata</taxon>
        <taxon>Arachnida</taxon>
        <taxon>Araneae</taxon>
        <taxon>Araneomorphae</taxon>
        <taxon>Entelegynae</taxon>
        <taxon>Araneoidea</taxon>
        <taxon>Araneidae</taxon>
        <taxon>Larinioides</taxon>
    </lineage>
</organism>
<dbReference type="EMBL" id="CAXIEN010000107">
    <property type="protein sequence ID" value="CAL1278040.1"/>
    <property type="molecule type" value="Genomic_DNA"/>
</dbReference>
<dbReference type="Pfam" id="PF00650">
    <property type="entry name" value="CRAL_TRIO"/>
    <property type="match status" value="1"/>
</dbReference>
<dbReference type="CDD" id="cd00170">
    <property type="entry name" value="SEC14"/>
    <property type="match status" value="1"/>
</dbReference>
<dbReference type="Gene3D" id="1.10.8.20">
    <property type="entry name" value="N-terminal domain of phosphatidylinositol transfer protein sec14p"/>
    <property type="match status" value="1"/>
</dbReference>
<dbReference type="AlphaFoldDB" id="A0AAV2A553"/>
<proteinExistence type="predicted"/>
<feature type="domain" description="CRAL-TRIO" evidence="2">
    <location>
        <begin position="102"/>
        <end position="266"/>
    </location>
</feature>
<protein>
    <recommendedName>
        <fullName evidence="5">CRAL-TRIO domain-containing protein</fullName>
    </recommendedName>
</protein>
<reference evidence="3 4" key="1">
    <citation type="submission" date="2024-04" db="EMBL/GenBank/DDBJ databases">
        <authorList>
            <person name="Rising A."/>
            <person name="Reimegard J."/>
            <person name="Sonavane S."/>
            <person name="Akerstrom W."/>
            <person name="Nylinder S."/>
            <person name="Hedman E."/>
            <person name="Kallberg Y."/>
        </authorList>
    </citation>
    <scope>NUCLEOTIDE SEQUENCE [LARGE SCALE GENOMIC DNA]</scope>
</reference>
<dbReference type="SMART" id="SM00516">
    <property type="entry name" value="SEC14"/>
    <property type="match status" value="1"/>
</dbReference>
<dbReference type="GO" id="GO:1902936">
    <property type="term" value="F:phosphatidylinositol bisphosphate binding"/>
    <property type="evidence" value="ECO:0007669"/>
    <property type="project" value="TreeGrafter"/>
</dbReference>
<comment type="caution">
    <text evidence="3">The sequence shown here is derived from an EMBL/GenBank/DDBJ whole genome shotgun (WGS) entry which is preliminary data.</text>
</comment>
<gene>
    <name evidence="3" type="ORF">LARSCL_LOCUS9553</name>
</gene>
<dbReference type="PRINTS" id="PR00180">
    <property type="entry name" value="CRETINALDHBP"/>
</dbReference>